<sequence length="116" mass="13223">MVGILQVLMFGSGDSKHENAFATFKFQNFYDACNQWKTRPCAKHVNSIWTKQILPDPPSTSWDLEQRLCINSDLTPFIFLPNENVTPNAPYWRVPCCLTVQLDIYSAMLSGGEHLI</sequence>
<accession>A0A8H6T870</accession>
<evidence type="ECO:0000313" key="1">
    <source>
        <dbReference type="EMBL" id="KAF7312559.1"/>
    </source>
</evidence>
<proteinExistence type="predicted"/>
<name>A0A8H6T870_9AGAR</name>
<dbReference type="EMBL" id="JACAZF010000002">
    <property type="protein sequence ID" value="KAF7312559.1"/>
    <property type="molecule type" value="Genomic_DNA"/>
</dbReference>
<reference evidence="1" key="1">
    <citation type="submission" date="2020-05" db="EMBL/GenBank/DDBJ databases">
        <title>Mycena genomes resolve the evolution of fungal bioluminescence.</title>
        <authorList>
            <person name="Tsai I.J."/>
        </authorList>
    </citation>
    <scope>NUCLEOTIDE SEQUENCE</scope>
    <source>
        <strain evidence="1">171206Taipei</strain>
    </source>
</reference>
<dbReference type="Proteomes" id="UP000636479">
    <property type="component" value="Unassembled WGS sequence"/>
</dbReference>
<keyword evidence="2" id="KW-1185">Reference proteome</keyword>
<gene>
    <name evidence="1" type="ORF">MIND_00269900</name>
</gene>
<comment type="caution">
    <text evidence="1">The sequence shown here is derived from an EMBL/GenBank/DDBJ whole genome shotgun (WGS) entry which is preliminary data.</text>
</comment>
<organism evidence="1 2">
    <name type="scientific">Mycena indigotica</name>
    <dbReference type="NCBI Taxonomy" id="2126181"/>
    <lineage>
        <taxon>Eukaryota</taxon>
        <taxon>Fungi</taxon>
        <taxon>Dikarya</taxon>
        <taxon>Basidiomycota</taxon>
        <taxon>Agaricomycotina</taxon>
        <taxon>Agaricomycetes</taxon>
        <taxon>Agaricomycetidae</taxon>
        <taxon>Agaricales</taxon>
        <taxon>Marasmiineae</taxon>
        <taxon>Mycenaceae</taxon>
        <taxon>Mycena</taxon>
    </lineage>
</organism>
<dbReference type="AlphaFoldDB" id="A0A8H6T870"/>
<dbReference type="RefSeq" id="XP_037224667.1">
    <property type="nucleotide sequence ID" value="XM_037359572.1"/>
</dbReference>
<dbReference type="GeneID" id="59342088"/>
<evidence type="ECO:0000313" key="2">
    <source>
        <dbReference type="Proteomes" id="UP000636479"/>
    </source>
</evidence>
<protein>
    <submittedName>
        <fullName evidence="1">Uncharacterized protein</fullName>
    </submittedName>
</protein>